<evidence type="ECO:0000313" key="15">
    <source>
        <dbReference type="Proteomes" id="UP000183954"/>
    </source>
</evidence>
<dbReference type="GO" id="GO:0008270">
    <property type="term" value="F:zinc ion binding"/>
    <property type="evidence" value="ECO:0007669"/>
    <property type="project" value="InterPro"/>
</dbReference>
<feature type="binding site" evidence="12">
    <location>
        <position position="49"/>
    </location>
    <ligand>
        <name>Ca(2+)</name>
        <dbReference type="ChEBI" id="CHEBI:29108"/>
    </ligand>
</feature>
<dbReference type="EC" id="3.1.-.-" evidence="9"/>
<dbReference type="InterPro" id="IPR001279">
    <property type="entry name" value="Metallo-B-lactamas"/>
</dbReference>
<evidence type="ECO:0000256" key="1">
    <source>
        <dbReference type="ARBA" id="ARBA00022490"/>
    </source>
</evidence>
<evidence type="ECO:0000256" key="7">
    <source>
        <dbReference type="ARBA" id="ARBA00022839"/>
    </source>
</evidence>
<protein>
    <recommendedName>
        <fullName evidence="9">Ribonuclease J</fullName>
        <shortName evidence="9">RNase J</shortName>
        <ecNumber evidence="9">3.1.-.-</ecNumber>
    </recommendedName>
</protein>
<keyword evidence="4 9" id="KW-0255">Endonuclease</keyword>
<dbReference type="HAMAP" id="MF_01491">
    <property type="entry name" value="RNase_J_bact"/>
    <property type="match status" value="1"/>
</dbReference>
<dbReference type="InterPro" id="IPR042173">
    <property type="entry name" value="RNase_J_2"/>
</dbReference>
<evidence type="ECO:0000256" key="11">
    <source>
        <dbReference type="PIRSR" id="PIRSR004803-2"/>
    </source>
</evidence>
<evidence type="ECO:0000256" key="6">
    <source>
        <dbReference type="ARBA" id="ARBA00022833"/>
    </source>
</evidence>
<dbReference type="InterPro" id="IPR004613">
    <property type="entry name" value="RNase_J"/>
</dbReference>
<keyword evidence="15" id="KW-1185">Reference proteome</keyword>
<dbReference type="Proteomes" id="UP000183954">
    <property type="component" value="Unassembled WGS sequence"/>
</dbReference>
<dbReference type="GO" id="GO:0003723">
    <property type="term" value="F:RNA binding"/>
    <property type="evidence" value="ECO:0007669"/>
    <property type="project" value="UniProtKB-UniRule"/>
</dbReference>
<dbReference type="Pfam" id="PF17770">
    <property type="entry name" value="RNase_J_C"/>
    <property type="match status" value="1"/>
</dbReference>
<dbReference type="InterPro" id="IPR036866">
    <property type="entry name" value="RibonucZ/Hydroxyglut_hydro"/>
</dbReference>
<evidence type="ECO:0000256" key="5">
    <source>
        <dbReference type="ARBA" id="ARBA00022801"/>
    </source>
</evidence>
<evidence type="ECO:0000256" key="8">
    <source>
        <dbReference type="ARBA" id="ARBA00022884"/>
    </source>
</evidence>
<dbReference type="GO" id="GO:0004534">
    <property type="term" value="F:5'-3' RNA exonuclease activity"/>
    <property type="evidence" value="ECO:0007669"/>
    <property type="project" value="UniProtKB-UniRule"/>
</dbReference>
<proteinExistence type="inferred from homology"/>
<feature type="binding site" evidence="12">
    <location>
        <position position="142"/>
    </location>
    <ligand>
        <name>Zn(2+)</name>
        <dbReference type="ChEBI" id="CHEBI:29105"/>
        <label>1</label>
        <note>catalytic</note>
    </ligand>
</feature>
<evidence type="ECO:0000259" key="13">
    <source>
        <dbReference type="SMART" id="SM00849"/>
    </source>
</evidence>
<feature type="binding site" evidence="12">
    <location>
        <position position="164"/>
    </location>
    <ligand>
        <name>Zn(2+)</name>
        <dbReference type="ChEBI" id="CHEBI:29105"/>
        <label>2</label>
        <note>catalytic</note>
    </ligand>
</feature>
<evidence type="ECO:0000256" key="2">
    <source>
        <dbReference type="ARBA" id="ARBA00022722"/>
    </source>
</evidence>
<accession>A0A1M5YZG0</accession>
<evidence type="ECO:0000256" key="10">
    <source>
        <dbReference type="PIRSR" id="PIRSR004803-1"/>
    </source>
</evidence>
<feature type="binding site" evidence="12">
    <location>
        <position position="445"/>
    </location>
    <ligand>
        <name>Ca(2+)</name>
        <dbReference type="ChEBI" id="CHEBI:29108"/>
    </ligand>
</feature>
<dbReference type="InterPro" id="IPR041636">
    <property type="entry name" value="RNase_J_C"/>
</dbReference>
<organism evidence="14 15">
    <name type="scientific">Desulfosporosinus lacus DSM 15449</name>
    <dbReference type="NCBI Taxonomy" id="1121420"/>
    <lineage>
        <taxon>Bacteria</taxon>
        <taxon>Bacillati</taxon>
        <taxon>Bacillota</taxon>
        <taxon>Clostridia</taxon>
        <taxon>Eubacteriales</taxon>
        <taxon>Desulfitobacteriaceae</taxon>
        <taxon>Desulfosporosinus</taxon>
    </lineage>
</organism>
<keyword evidence="7 9" id="KW-0269">Exonuclease</keyword>
<dbReference type="NCBIfam" id="TIGR00649">
    <property type="entry name" value="MG423"/>
    <property type="match status" value="1"/>
</dbReference>
<dbReference type="PANTHER" id="PTHR43694:SF1">
    <property type="entry name" value="RIBONUCLEASE J"/>
    <property type="match status" value="1"/>
</dbReference>
<feature type="binding site" evidence="9 11">
    <location>
        <begin position="366"/>
        <end position="370"/>
    </location>
    <ligand>
        <name>substrate</name>
    </ligand>
</feature>
<keyword evidence="8 9" id="KW-0694">RNA-binding</keyword>
<dbReference type="PIRSF" id="PIRSF004803">
    <property type="entry name" value="RnjA"/>
    <property type="match status" value="1"/>
</dbReference>
<comment type="cofactor">
    <cofactor evidence="12">
        <name>Zn(2+)</name>
        <dbReference type="ChEBI" id="CHEBI:29105"/>
    </cofactor>
    <text evidence="12">Binds 2 Zn(2+) ions per subunit. It is not clear if Zn(2+) or Mg(2+) is physiologically important.</text>
</comment>
<dbReference type="Pfam" id="PF07521">
    <property type="entry name" value="RMMBL"/>
    <property type="match status" value="1"/>
</dbReference>
<feature type="binding site" evidence="11">
    <location>
        <begin position="233"/>
        <end position="235"/>
    </location>
    <ligand>
        <name>substrate</name>
    </ligand>
</feature>
<dbReference type="GO" id="GO:0006364">
    <property type="term" value="P:rRNA processing"/>
    <property type="evidence" value="ECO:0007669"/>
    <property type="project" value="UniProtKB-UniRule"/>
</dbReference>
<dbReference type="OrthoDB" id="9758375at2"/>
<comment type="subcellular location">
    <subcellularLocation>
        <location evidence="9">Cytoplasm</location>
    </subcellularLocation>
</comment>
<dbReference type="CDD" id="cd07714">
    <property type="entry name" value="RNaseJ_MBL-fold"/>
    <property type="match status" value="1"/>
</dbReference>
<comment type="function">
    <text evidence="9">An RNase that has 5'-3' exonuclease and possibly endonuclease activity. Involved in maturation of rRNA and in some organisms also mRNA maturation and/or decay.</text>
</comment>
<dbReference type="Gene3D" id="3.60.15.10">
    <property type="entry name" value="Ribonuclease Z/Hydroxyacylglutathione hydrolase-like"/>
    <property type="match status" value="1"/>
</dbReference>
<keyword evidence="9" id="KW-0698">rRNA processing</keyword>
<feature type="binding site" evidence="12">
    <location>
        <position position="79"/>
    </location>
    <ligand>
        <name>Zn(2+)</name>
        <dbReference type="ChEBI" id="CHEBI:29105"/>
        <label>2</label>
        <note>catalytic</note>
    </ligand>
</feature>
<keyword evidence="3 12" id="KW-0479">Metal-binding</keyword>
<keyword evidence="12" id="KW-0106">Calcium</keyword>
<feature type="binding site" evidence="12">
    <location>
        <position position="76"/>
    </location>
    <ligand>
        <name>Zn(2+)</name>
        <dbReference type="ChEBI" id="CHEBI:29105"/>
        <label>1</label>
        <note>catalytic</note>
    </ligand>
</feature>
<comment type="subunit">
    <text evidence="9">Homodimer, may be a subunit of the RNA degradosome.</text>
</comment>
<feature type="active site" description="Proton donor" evidence="10">
    <location>
        <position position="196"/>
    </location>
</feature>
<dbReference type="Pfam" id="PF00753">
    <property type="entry name" value="Lactamase_B"/>
    <property type="match status" value="1"/>
</dbReference>
<dbReference type="AlphaFoldDB" id="A0A1M5YZG0"/>
<keyword evidence="5 9" id="KW-0378">Hydrolase</keyword>
<evidence type="ECO:0000313" key="14">
    <source>
        <dbReference type="EMBL" id="SHI17422.1"/>
    </source>
</evidence>
<dbReference type="GO" id="GO:0004521">
    <property type="term" value="F:RNA endonuclease activity"/>
    <property type="evidence" value="ECO:0007669"/>
    <property type="project" value="UniProtKB-UniRule"/>
</dbReference>
<feature type="domain" description="Metallo-beta-lactamase" evidence="13">
    <location>
        <begin position="21"/>
        <end position="214"/>
    </location>
</feature>
<feature type="binding site" evidence="12">
    <location>
        <position position="74"/>
    </location>
    <ligand>
        <name>Zn(2+)</name>
        <dbReference type="ChEBI" id="CHEBI:29105"/>
        <label>1</label>
        <note>catalytic</note>
    </ligand>
</feature>
<dbReference type="InterPro" id="IPR055132">
    <property type="entry name" value="RNase_J_b_CASP"/>
</dbReference>
<reference evidence="15" key="1">
    <citation type="submission" date="2016-11" db="EMBL/GenBank/DDBJ databases">
        <authorList>
            <person name="Varghese N."/>
            <person name="Submissions S."/>
        </authorList>
    </citation>
    <scope>NUCLEOTIDE SEQUENCE [LARGE SCALE GENOMIC DNA]</scope>
    <source>
        <strain evidence="15">DSM 15449</strain>
    </source>
</reference>
<name>A0A1M5YZG0_9FIRM</name>
<keyword evidence="1 9" id="KW-0963">Cytoplasm</keyword>
<keyword evidence="6 12" id="KW-0862">Zinc</keyword>
<dbReference type="RefSeq" id="WP_073030332.1">
    <property type="nucleotide sequence ID" value="NZ_FQXJ01000009.1"/>
</dbReference>
<sequence>MLPNKTSKLSVIPLGGTGEIGKNLLVFEYEDSIVIIDGGVKFPDEELLGIDLVIPDITYLEKNRDRIKGLFITHGHEDHIGGLPFILPKLNIPIYGTKLALGLVQAKFQERTPYPESLINILEPGVPIQAGAFKVEAFRVTHSIPDAVGYSLLTPVGRVIYTGDFKVDYTPIDGQDMELGKLAAWGQEGVLALLCDSTNAERPGVTVSEMAVGKALREWFERAEGKIIMASFASNVHRIQQAIDAAADIGRKVCVVGRSMENVVRTAIELGYLKLPDENILVPSAEVGNMPPEKLLVLTTGSQGEPLAALTRMATRSHRQINVLAGDMVIMAATPIPGNEKLVGKTINHLYQIGAEVVTKEMGQVHVSGHANQEEIKLVIRLVQPRFLIPHHGEIRHQVGFRRIGHSLGYADQDIAITQLGSRVELSPNRMEFGERVEAGSVYIDGLGVGDVGQVVLRDRQQLAQDGVVVVVAALSKAKPYRILSGPDIISRGFTFMKEADALIDGAKKEVVNTLERQFQKDQIEWGVLKANIRDSLSKYLWDKTRRRPMILPVLLHY</sequence>
<feature type="binding site" evidence="12">
    <location>
        <position position="392"/>
    </location>
    <ligand>
        <name>Zn(2+)</name>
        <dbReference type="ChEBI" id="CHEBI:29105"/>
        <label>1</label>
        <note>catalytic</note>
    </ligand>
</feature>
<feature type="binding site" evidence="12">
    <location>
        <position position="78"/>
    </location>
    <ligand>
        <name>Zn(2+)</name>
        <dbReference type="ChEBI" id="CHEBI:29105"/>
        <label>2</label>
        <note>catalytic</note>
    </ligand>
</feature>
<keyword evidence="2 9" id="KW-0540">Nuclease</keyword>
<evidence type="ECO:0000256" key="9">
    <source>
        <dbReference type="HAMAP-Rule" id="MF_01491"/>
    </source>
</evidence>
<dbReference type="InterPro" id="IPR011108">
    <property type="entry name" value="RMMBL"/>
</dbReference>
<evidence type="ECO:0000256" key="4">
    <source>
        <dbReference type="ARBA" id="ARBA00022759"/>
    </source>
</evidence>
<evidence type="ECO:0000256" key="3">
    <source>
        <dbReference type="ARBA" id="ARBA00022723"/>
    </source>
</evidence>
<evidence type="ECO:0000256" key="12">
    <source>
        <dbReference type="PIRSR" id="PIRSR004803-3"/>
    </source>
</evidence>
<dbReference type="InterPro" id="IPR030854">
    <property type="entry name" value="RNase_J_bac"/>
</dbReference>
<dbReference type="Gene3D" id="3.10.20.580">
    <property type="match status" value="1"/>
</dbReference>
<gene>
    <name evidence="9" type="primary">rnj</name>
    <name evidence="14" type="ORF">SAMN02746098_02791</name>
</gene>
<dbReference type="GO" id="GO:0005737">
    <property type="term" value="C:cytoplasm"/>
    <property type="evidence" value="ECO:0007669"/>
    <property type="project" value="UniProtKB-SubCell"/>
</dbReference>
<feature type="active site" description="Proton acceptor" evidence="10">
    <location>
        <position position="370"/>
    </location>
</feature>
<dbReference type="SMART" id="SM00849">
    <property type="entry name" value="Lactamase_B"/>
    <property type="match status" value="1"/>
</dbReference>
<dbReference type="EMBL" id="FQXJ01000009">
    <property type="protein sequence ID" value="SHI17422.1"/>
    <property type="molecule type" value="Genomic_DNA"/>
</dbReference>
<comment type="cofactor">
    <cofactor evidence="12">
        <name>Ca(2+)</name>
        <dbReference type="ChEBI" id="CHEBI:29108"/>
    </cofactor>
    <text evidence="12">Binds 1 Ca(2+) cation per subunit. Seen in 1 crystal structure, it is not clear if it is physiologically important.</text>
</comment>
<dbReference type="SUPFAM" id="SSF56281">
    <property type="entry name" value="Metallo-hydrolase/oxidoreductase"/>
    <property type="match status" value="1"/>
</dbReference>
<dbReference type="Pfam" id="PF22505">
    <property type="entry name" value="RNase_J_b_CASP"/>
    <property type="match status" value="1"/>
</dbReference>
<feature type="binding site" evidence="12">
    <location>
        <position position="51"/>
    </location>
    <ligand>
        <name>Ca(2+)</name>
        <dbReference type="ChEBI" id="CHEBI:29108"/>
    </ligand>
</feature>
<dbReference type="PANTHER" id="PTHR43694">
    <property type="entry name" value="RIBONUCLEASE J"/>
    <property type="match status" value="1"/>
</dbReference>
<comment type="similarity">
    <text evidence="9">Belongs to the metallo-beta-lactamase superfamily. RNA-metabolizing metallo-beta-lactamase-like family. Bacterial RNase J subfamily.</text>
</comment>
<dbReference type="STRING" id="1121420.SAMN02746098_02791"/>
<dbReference type="Gene3D" id="3.40.50.10710">
    <property type="entry name" value="Metallo-hydrolase/oxidoreductase"/>
    <property type="match status" value="1"/>
</dbReference>